<dbReference type="InterPro" id="IPR000719">
    <property type="entry name" value="Prot_kinase_dom"/>
</dbReference>
<dbReference type="GeneID" id="104790826"/>
<evidence type="ECO:0000256" key="1">
    <source>
        <dbReference type="ARBA" id="ARBA00022729"/>
    </source>
</evidence>
<feature type="region of interest" description="Disordered" evidence="4">
    <location>
        <begin position="369"/>
        <end position="394"/>
    </location>
</feature>
<dbReference type="PANTHER" id="PTHR13954">
    <property type="entry name" value="IRE1-RELATED"/>
    <property type="match status" value="1"/>
</dbReference>
<dbReference type="Proteomes" id="UP000694864">
    <property type="component" value="Chromosome 1"/>
</dbReference>
<keyword evidence="3" id="KW-0067">ATP-binding</keyword>
<evidence type="ECO:0000256" key="2">
    <source>
        <dbReference type="ARBA" id="ARBA00022741"/>
    </source>
</evidence>
<accession>A0ABM0ZF87</accession>
<dbReference type="InterPro" id="IPR010513">
    <property type="entry name" value="KEN_dom"/>
</dbReference>
<dbReference type="InterPro" id="IPR038357">
    <property type="entry name" value="KEN_sf"/>
</dbReference>
<evidence type="ECO:0000313" key="12">
    <source>
        <dbReference type="RefSeq" id="XP_019083734.1"/>
    </source>
</evidence>
<dbReference type="SMART" id="SM00220">
    <property type="entry name" value="S_TKc"/>
    <property type="match status" value="1"/>
</dbReference>
<dbReference type="SMART" id="SM00580">
    <property type="entry name" value="PUG"/>
    <property type="match status" value="1"/>
</dbReference>
<evidence type="ECO:0000313" key="9">
    <source>
        <dbReference type="RefSeq" id="XP_010514917.1"/>
    </source>
</evidence>
<evidence type="ECO:0000259" key="6">
    <source>
        <dbReference type="PROSITE" id="PS50011"/>
    </source>
</evidence>
<reference evidence="8" key="1">
    <citation type="journal article" date="1997" name="Nucleic Acids Res.">
        <title>tRNAscan-SE: a program for improved detection of transfer RNA genes in genomic sequence.</title>
        <authorList>
            <person name="Lowe T.M."/>
            <person name="Eddy S.R."/>
        </authorList>
    </citation>
    <scope>NUCLEOTIDE SEQUENCE [LARGE SCALE GENOMIC DNA]</scope>
    <source>
        <strain evidence="8">r\DH55</strain>
    </source>
</reference>
<name>A0ABM0ZF87_CAMSA</name>
<dbReference type="PROSITE" id="PS50011">
    <property type="entry name" value="PROTEIN_KINASE_DOM"/>
    <property type="match status" value="1"/>
</dbReference>
<feature type="domain" description="Protein kinase" evidence="6">
    <location>
        <begin position="428"/>
        <end position="716"/>
    </location>
</feature>
<dbReference type="InterPro" id="IPR045133">
    <property type="entry name" value="IRE1/2-like"/>
</dbReference>
<feature type="compositionally biased region" description="Basic residues" evidence="4">
    <location>
        <begin position="377"/>
        <end position="387"/>
    </location>
</feature>
<evidence type="ECO:0000313" key="10">
    <source>
        <dbReference type="RefSeq" id="XP_010514924.1"/>
    </source>
</evidence>
<dbReference type="Pfam" id="PF06479">
    <property type="entry name" value="Ribonuc_2-5A"/>
    <property type="match status" value="1"/>
</dbReference>
<dbReference type="RefSeq" id="XP_019083734.1">
    <property type="nucleotide sequence ID" value="XM_019228189.1"/>
</dbReference>
<dbReference type="SUPFAM" id="SSF56112">
    <property type="entry name" value="Protein kinase-like (PK-like)"/>
    <property type="match status" value="1"/>
</dbReference>
<dbReference type="Gene3D" id="3.30.200.20">
    <property type="entry name" value="Phosphorylase Kinase, domain 1"/>
    <property type="match status" value="1"/>
</dbReference>
<evidence type="ECO:0000313" key="11">
    <source>
        <dbReference type="RefSeq" id="XP_010514931.1"/>
    </source>
</evidence>
<evidence type="ECO:0000256" key="3">
    <source>
        <dbReference type="ARBA" id="ARBA00022840"/>
    </source>
</evidence>
<evidence type="ECO:0000313" key="8">
    <source>
        <dbReference type="Proteomes" id="UP000694864"/>
    </source>
</evidence>
<dbReference type="PROSITE" id="PS51392">
    <property type="entry name" value="KEN"/>
    <property type="match status" value="1"/>
</dbReference>
<dbReference type="InterPro" id="IPR011009">
    <property type="entry name" value="Kinase-like_dom_sf"/>
</dbReference>
<proteinExistence type="predicted"/>
<evidence type="ECO:0000259" key="7">
    <source>
        <dbReference type="PROSITE" id="PS51392"/>
    </source>
</evidence>
<dbReference type="RefSeq" id="XP_010514917.1">
    <property type="nucleotide sequence ID" value="XM_010516615.2"/>
</dbReference>
<feature type="chain" id="PRO_5045021862" evidence="5">
    <location>
        <begin position="27"/>
        <end position="853"/>
    </location>
</feature>
<feature type="signal peptide" evidence="5">
    <location>
        <begin position="1"/>
        <end position="26"/>
    </location>
</feature>
<protein>
    <submittedName>
        <fullName evidence="11">Serine/threonine-protein kinase/endoribonuclease IRE1a-like isoform X1</fullName>
    </submittedName>
    <submittedName>
        <fullName evidence="12">Serine/threonine-protein kinase/endoribonuclease IRE1a-like isoform X2</fullName>
    </submittedName>
    <submittedName>
        <fullName evidence="10">Serine/threonine-protein kinase/endoribonuclease IRE1a-like isoform X3</fullName>
    </submittedName>
    <submittedName>
        <fullName evidence="9">Serine/threonine-protein kinase/endoribonuclease IRE1a-like isoform X4</fullName>
    </submittedName>
</protein>
<dbReference type="Gene3D" id="1.20.1440.180">
    <property type="entry name" value="KEN domain"/>
    <property type="match status" value="1"/>
</dbReference>
<keyword evidence="2" id="KW-0547">Nucleotide-binding</keyword>
<dbReference type="PANTHER" id="PTHR13954:SF6">
    <property type="entry name" value="NON-SPECIFIC SERINE_THREONINE PROTEIN KINASE"/>
    <property type="match status" value="1"/>
</dbReference>
<evidence type="ECO:0000256" key="5">
    <source>
        <dbReference type="SAM" id="SignalP"/>
    </source>
</evidence>
<keyword evidence="8" id="KW-1185">Reference proteome</keyword>
<evidence type="ECO:0000256" key="4">
    <source>
        <dbReference type="SAM" id="MobiDB-lite"/>
    </source>
</evidence>
<reference evidence="9 10" key="3">
    <citation type="submission" date="2025-05" db="UniProtKB">
        <authorList>
            <consortium name="RefSeq"/>
        </authorList>
    </citation>
    <scope>IDENTIFICATION</scope>
    <source>
        <tissue evidence="9 10">Leaf</tissue>
    </source>
</reference>
<gene>
    <name evidence="9 10 11 12" type="primary">LOC104790826</name>
</gene>
<organism evidence="8 10">
    <name type="scientific">Camelina sativa</name>
    <name type="common">False flax</name>
    <name type="synonym">Myagrum sativum</name>
    <dbReference type="NCBI Taxonomy" id="90675"/>
    <lineage>
        <taxon>Eukaryota</taxon>
        <taxon>Viridiplantae</taxon>
        <taxon>Streptophyta</taxon>
        <taxon>Embryophyta</taxon>
        <taxon>Tracheophyta</taxon>
        <taxon>Spermatophyta</taxon>
        <taxon>Magnoliopsida</taxon>
        <taxon>eudicotyledons</taxon>
        <taxon>Gunneridae</taxon>
        <taxon>Pentapetalae</taxon>
        <taxon>rosids</taxon>
        <taxon>malvids</taxon>
        <taxon>Brassicales</taxon>
        <taxon>Brassicaceae</taxon>
        <taxon>Camelineae</taxon>
        <taxon>Camelina</taxon>
    </lineage>
</organism>
<keyword evidence="1 5" id="KW-0732">Signal</keyword>
<reference evidence="8" key="2">
    <citation type="journal article" date="2014" name="Nat. Commun.">
        <title>The emerging biofuel crop Camelina sativa retains a highly undifferentiated hexaploid genome structure.</title>
        <authorList>
            <person name="Kagale S."/>
            <person name="Koh C."/>
            <person name="Nixon J."/>
            <person name="Bollina V."/>
            <person name="Clarke W.E."/>
            <person name="Tuteja R."/>
            <person name="Spillane C."/>
            <person name="Robinson S.J."/>
            <person name="Links M.G."/>
            <person name="Clarke C."/>
            <person name="Higgins E.E."/>
            <person name="Huebert T."/>
            <person name="Sharpe A.G."/>
            <person name="Parkin I.A."/>
        </authorList>
    </citation>
    <scope>NUCLEOTIDE SEQUENCE [LARGE SCALE GENOMIC DNA]</scope>
    <source>
        <strain evidence="8">r\DH55</strain>
    </source>
</reference>
<dbReference type="CDD" id="cd10422">
    <property type="entry name" value="RNase_Ire1"/>
    <property type="match status" value="1"/>
</dbReference>
<dbReference type="RefSeq" id="XP_010514931.1">
    <property type="nucleotide sequence ID" value="XM_010516629.2"/>
</dbReference>
<dbReference type="Pfam" id="PF00069">
    <property type="entry name" value="Pkinase"/>
    <property type="match status" value="1"/>
</dbReference>
<sequence>MPPRCRFLRHLFFLLLILSPWTPSCGGAADESTYPLAVTRVGFRTLQEFINEPTKPTTTRGHAKPTEPNTNFVVDREGKVSLKQEASKQTIWSFSTGSPLYSLYQAPLGANNKTENATEISRPLIIVDYVDSSAAATVDGYHNWTVGDFFRQKPLVTDGGVTLGSETTTAYLVDGESGRLIHVYKSTHSSEDTKLNNALVKPTSNVDFLKLPLLIRRTDSKLEHFGNATGKLAWNFTVSHFKAAFLCDPVFNSGYDLGPRIQTGIYMPLPCGSQIDVRGPELVIRVPYDEPMNVKMLPSPSQIHLESENSIMLSEKSIEARKLQEQHGQKYGYVFGKVFEWSFVKLLVPLVLLGVVVSVFIKRFSSRGSDFSLKSGPSKKKKNRKSGNKQSVPHGQDQFELIEGGQMLLGLNNFQSGATAGRKIGKLFVSSKEIAKGSNGTVVFEGIYAGRPVAVKRLVRSHHEVAFKEIQNLIASDQHSNIIRWYGVEYDQDFVYLSLERCTCSLDDLIKSYLEFSMTNILGNNESTEAVASYKIQMDSLEGVIRGNNFWKAGGRPSPFMLKLLRDMVYGVVHLHKLGIVHRDLKPQNVLISKEMTAKLSDMGISKRMSRDMSSLGQLATGSGSSGWQAPEQLLQGRQTRAVDMFSLGCVIFYTITGCKHPFGDDLERDVNIVKNKVDLFLVEHVPEASDLISRLLDPNPDLRPSAAEVVVHPMFWDSETRLSFLRDASDRVELENREADSEIFKAMESTAPVAIGGKWDEKLEPVFITNFGSYRRYKYDSIRDLLRVIRNKLNHYRELPPEIQELVGTVPEGYDEYFAVRFPKLLIEVYKVISLHCKEEEVFRKYFKCNII</sequence>
<dbReference type="PROSITE" id="PS00108">
    <property type="entry name" value="PROTEIN_KINASE_ST"/>
    <property type="match status" value="1"/>
</dbReference>
<dbReference type="Gene3D" id="1.10.510.10">
    <property type="entry name" value="Transferase(Phosphotransferase) domain 1"/>
    <property type="match status" value="1"/>
</dbReference>
<feature type="domain" description="KEN" evidence="7">
    <location>
        <begin position="719"/>
        <end position="850"/>
    </location>
</feature>
<dbReference type="RefSeq" id="XP_010514924.1">
    <property type="nucleotide sequence ID" value="XM_010516622.2"/>
</dbReference>
<dbReference type="InterPro" id="IPR008271">
    <property type="entry name" value="Ser/Thr_kinase_AS"/>
</dbReference>